<gene>
    <name evidence="5" type="ORF">HRJ53_03685</name>
</gene>
<organism evidence="5 6">
    <name type="scientific">Candidatus Acidiferrum panamense</name>
    <dbReference type="NCBI Taxonomy" id="2741543"/>
    <lineage>
        <taxon>Bacteria</taxon>
        <taxon>Pseudomonadati</taxon>
        <taxon>Acidobacteriota</taxon>
        <taxon>Terriglobia</taxon>
        <taxon>Candidatus Acidiferrales</taxon>
        <taxon>Candidatus Acidiferrum</taxon>
    </lineage>
</organism>
<feature type="domain" description="Aldehyde oxidase/xanthine dehydrogenase first molybdopterin binding" evidence="3">
    <location>
        <begin position="37"/>
        <end position="266"/>
    </location>
</feature>
<dbReference type="InterPro" id="IPR046867">
    <property type="entry name" value="AldOxase/xan_DH_MoCoBD2"/>
</dbReference>
<keyword evidence="6" id="KW-1185">Reference proteome</keyword>
<reference evidence="5" key="1">
    <citation type="submission" date="2020-06" db="EMBL/GenBank/DDBJ databases">
        <title>Legume-microbial interactions unlock mineral nutrients during tropical forest succession.</title>
        <authorList>
            <person name="Epihov D.Z."/>
        </authorList>
    </citation>
    <scope>NUCLEOTIDE SEQUENCE [LARGE SCALE GENOMIC DNA]</scope>
    <source>
        <strain evidence="5">Pan2503</strain>
    </source>
</reference>
<dbReference type="Pfam" id="PF20256">
    <property type="entry name" value="MoCoBD_2"/>
    <property type="match status" value="1"/>
</dbReference>
<dbReference type="Gene3D" id="3.30.365.10">
    <property type="entry name" value="Aldehyde oxidase/xanthine dehydrogenase, molybdopterin binding domain"/>
    <property type="match status" value="3"/>
</dbReference>
<dbReference type="Proteomes" id="UP000567293">
    <property type="component" value="Unassembled WGS sequence"/>
</dbReference>
<evidence type="ECO:0000256" key="1">
    <source>
        <dbReference type="ARBA" id="ARBA00022505"/>
    </source>
</evidence>
<evidence type="ECO:0000259" key="4">
    <source>
        <dbReference type="Pfam" id="PF20256"/>
    </source>
</evidence>
<feature type="compositionally biased region" description="Polar residues" evidence="2">
    <location>
        <begin position="40"/>
        <end position="57"/>
    </location>
</feature>
<dbReference type="InterPro" id="IPR008274">
    <property type="entry name" value="AldOxase/xan_DH_MoCoBD1"/>
</dbReference>
<feature type="non-terminal residue" evidence="5">
    <location>
        <position position="472"/>
    </location>
</feature>
<evidence type="ECO:0000256" key="2">
    <source>
        <dbReference type="SAM" id="MobiDB-lite"/>
    </source>
</evidence>
<proteinExistence type="predicted"/>
<feature type="non-terminal residue" evidence="5">
    <location>
        <position position="1"/>
    </location>
</feature>
<sequence>AETEEQARDAARRIQVRFEKLPHLVSDVDPRKAGEHTKQLAEQTDGNPDQALQQAEVTSEGEYGVPVITHCCLESHGQVAEWDGDNLTIYASTQNVSGMPAEMVRAKIADSADKVRVLTPVMGGGFGSKFAADTWGLACARLAKKAGRPVKMMLERDQELMAAGARPSMYAKVKVGAKKDGTLMGWASESWGTGGPDAQGGAPNIPYVVHIPDRRARHTAVLTNVGPARAWRAPNHPQMCLITMSALDDLAAKLGMDPVEMLQKNIQMTGQLAKTYSAELEKAAELMDWKKKWHPRGDKTPGTIKRGWGVSIHTWGGGGHPSNCNCTIQPDGSVSASLGSQDLGTGTRTVIGIITAETMGLPLEAVKVNIGDSKYPADGASGGSTTVGGVSASTRRAATAALNQLLDKVAPSLNAKPDDLEAVNGQICVKGNPGRAISWKQACAKLGTASITGVGQRERGDDLISSGVGGAQ</sequence>
<dbReference type="InterPro" id="IPR016208">
    <property type="entry name" value="Ald_Oxase/xanthine_DH-like"/>
</dbReference>
<evidence type="ECO:0000259" key="3">
    <source>
        <dbReference type="Pfam" id="PF02738"/>
    </source>
</evidence>
<dbReference type="Pfam" id="PF02738">
    <property type="entry name" value="MoCoBD_1"/>
    <property type="match status" value="1"/>
</dbReference>
<feature type="region of interest" description="Disordered" evidence="2">
    <location>
        <begin position="26"/>
        <end position="58"/>
    </location>
</feature>
<dbReference type="AlphaFoldDB" id="A0A7V8SVP9"/>
<dbReference type="GO" id="GO:0005506">
    <property type="term" value="F:iron ion binding"/>
    <property type="evidence" value="ECO:0007669"/>
    <property type="project" value="InterPro"/>
</dbReference>
<dbReference type="InterPro" id="IPR037165">
    <property type="entry name" value="AldOxase/xan_DH_Mopterin-bd_sf"/>
</dbReference>
<dbReference type="EMBL" id="JACDQQ010000359">
    <property type="protein sequence ID" value="MBA0084076.1"/>
    <property type="molecule type" value="Genomic_DNA"/>
</dbReference>
<evidence type="ECO:0000313" key="5">
    <source>
        <dbReference type="EMBL" id="MBA0084076.1"/>
    </source>
</evidence>
<dbReference type="PANTHER" id="PTHR11908">
    <property type="entry name" value="XANTHINE DEHYDROGENASE"/>
    <property type="match status" value="1"/>
</dbReference>
<protein>
    <submittedName>
        <fullName evidence="5">Molybdopterin-dependent oxidoreductase</fullName>
    </submittedName>
</protein>
<comment type="caution">
    <text evidence="5">The sequence shown here is derived from an EMBL/GenBank/DDBJ whole genome shotgun (WGS) entry which is preliminary data.</text>
</comment>
<dbReference type="SUPFAM" id="SSF56003">
    <property type="entry name" value="Molybdenum cofactor-binding domain"/>
    <property type="match status" value="1"/>
</dbReference>
<feature type="compositionally biased region" description="Basic and acidic residues" evidence="2">
    <location>
        <begin position="26"/>
        <end position="39"/>
    </location>
</feature>
<dbReference type="PANTHER" id="PTHR11908:SF132">
    <property type="entry name" value="ALDEHYDE OXIDASE 1-RELATED"/>
    <property type="match status" value="1"/>
</dbReference>
<keyword evidence="1" id="KW-0500">Molybdenum</keyword>
<dbReference type="GO" id="GO:0016491">
    <property type="term" value="F:oxidoreductase activity"/>
    <property type="evidence" value="ECO:0007669"/>
    <property type="project" value="InterPro"/>
</dbReference>
<accession>A0A7V8SVP9</accession>
<evidence type="ECO:0000313" key="6">
    <source>
        <dbReference type="Proteomes" id="UP000567293"/>
    </source>
</evidence>
<name>A0A7V8SVP9_9BACT</name>
<feature type="domain" description="Aldehyde oxidase/xanthine dehydrogenase second molybdopterin binding" evidence="4">
    <location>
        <begin position="282"/>
        <end position="446"/>
    </location>
</feature>